<dbReference type="AlphaFoldDB" id="A0A2U1IVQ2"/>
<dbReference type="SUPFAM" id="SSF53474">
    <property type="entry name" value="alpha/beta-Hydrolases"/>
    <property type="match status" value="1"/>
</dbReference>
<evidence type="ECO:0000313" key="3">
    <source>
        <dbReference type="Proteomes" id="UP000245591"/>
    </source>
</evidence>
<protein>
    <recommendedName>
        <fullName evidence="1">Dienelactone hydrolase domain-containing protein</fullName>
    </recommendedName>
</protein>
<gene>
    <name evidence="2" type="ORF">BB558_007281</name>
</gene>
<dbReference type="InterPro" id="IPR029058">
    <property type="entry name" value="AB_hydrolase_fold"/>
</dbReference>
<keyword evidence="3" id="KW-1185">Reference proteome</keyword>
<dbReference type="PANTHER" id="PTHR47668:SF1">
    <property type="entry name" value="DIENELACTONE HYDROLASE DOMAIN-CONTAINING PROTEIN-RELATED"/>
    <property type="match status" value="1"/>
</dbReference>
<dbReference type="Gene3D" id="3.40.50.1820">
    <property type="entry name" value="alpha/beta hydrolase"/>
    <property type="match status" value="1"/>
</dbReference>
<evidence type="ECO:0000313" key="2">
    <source>
        <dbReference type="EMBL" id="PVZ96802.1"/>
    </source>
</evidence>
<evidence type="ECO:0000259" key="1">
    <source>
        <dbReference type="Pfam" id="PF01738"/>
    </source>
</evidence>
<name>A0A2U1IVQ2_SMIAN</name>
<dbReference type="PANTHER" id="PTHR47668">
    <property type="entry name" value="DIENELACTONE HYDROLASE FAMILY PROTEIN (AFU_ORTHOLOGUE AFUA_6G01940)"/>
    <property type="match status" value="1"/>
</dbReference>
<dbReference type="Pfam" id="PF01738">
    <property type="entry name" value="DLH"/>
    <property type="match status" value="1"/>
</dbReference>
<dbReference type="EMBL" id="MBFU01001127">
    <property type="protein sequence ID" value="PVZ96802.1"/>
    <property type="molecule type" value="Genomic_DNA"/>
</dbReference>
<feature type="domain" description="Dienelactone hydrolase" evidence="1">
    <location>
        <begin position="32"/>
        <end position="216"/>
    </location>
</feature>
<proteinExistence type="predicted"/>
<reference evidence="2 3" key="1">
    <citation type="journal article" date="2018" name="MBio">
        <title>Comparative Genomics Reveals the Core Gene Toolbox for the Fungus-Insect Symbiosis.</title>
        <authorList>
            <person name="Wang Y."/>
            <person name="Stata M."/>
            <person name="Wang W."/>
            <person name="Stajich J.E."/>
            <person name="White M.M."/>
            <person name="Moncalvo J.M."/>
        </authorList>
    </citation>
    <scope>NUCLEOTIDE SEQUENCE [LARGE SCALE GENOMIC DNA]</scope>
    <source>
        <strain evidence="2 3">AUS-126-30</strain>
    </source>
</reference>
<dbReference type="Proteomes" id="UP000245591">
    <property type="component" value="Unassembled WGS sequence"/>
</dbReference>
<organism evidence="2 3">
    <name type="scientific">Smittium angustum</name>
    <dbReference type="NCBI Taxonomy" id="133377"/>
    <lineage>
        <taxon>Eukaryota</taxon>
        <taxon>Fungi</taxon>
        <taxon>Fungi incertae sedis</taxon>
        <taxon>Zoopagomycota</taxon>
        <taxon>Kickxellomycotina</taxon>
        <taxon>Harpellomycetes</taxon>
        <taxon>Harpellales</taxon>
        <taxon>Legeriomycetaceae</taxon>
        <taxon>Smittium</taxon>
    </lineage>
</organism>
<dbReference type="GO" id="GO:0016787">
    <property type="term" value="F:hydrolase activity"/>
    <property type="evidence" value="ECO:0007669"/>
    <property type="project" value="InterPro"/>
</dbReference>
<comment type="caution">
    <text evidence="2">The sequence shown here is derived from an EMBL/GenBank/DDBJ whole genome shotgun (WGS) entry which is preliminary data.</text>
</comment>
<dbReference type="InterPro" id="IPR002925">
    <property type="entry name" value="Dienelactn_hydro"/>
</dbReference>
<accession>A0A2U1IVQ2</accession>
<sequence length="243" mass="27519">MSFIEKCCNTHPVQAEYTPTGETFKLKDDLDCYSVGDSNAKAAILLVYDIFCLHPNTYQVCDILAKSGFRVFMPDYLRNDQSIPQLIGHHEKLVEYFTKKGTYEAIKDDVKATKNHIKNVEGFDNVFIVGFCWGAKMAMAIPAHDNFYKASALVHPSLMEPSDFENVQCPIILLPSKDERDFTDEFAVTCAKPFGNLCYQQRFDDMEHGWCSSRSDWSNPLIASRANEALSIIVSNFNKILDA</sequence>